<organism evidence="16 17">
    <name type="scientific">Clunio marinus</name>
    <dbReference type="NCBI Taxonomy" id="568069"/>
    <lineage>
        <taxon>Eukaryota</taxon>
        <taxon>Metazoa</taxon>
        <taxon>Ecdysozoa</taxon>
        <taxon>Arthropoda</taxon>
        <taxon>Hexapoda</taxon>
        <taxon>Insecta</taxon>
        <taxon>Pterygota</taxon>
        <taxon>Neoptera</taxon>
        <taxon>Endopterygota</taxon>
        <taxon>Diptera</taxon>
        <taxon>Nematocera</taxon>
        <taxon>Chironomoidea</taxon>
        <taxon>Chironomidae</taxon>
        <taxon>Clunio</taxon>
    </lineage>
</organism>
<dbReference type="CDD" id="cd00086">
    <property type="entry name" value="homeodomain"/>
    <property type="match status" value="1"/>
</dbReference>
<feature type="compositionally biased region" description="Low complexity" evidence="12">
    <location>
        <begin position="296"/>
        <end position="306"/>
    </location>
</feature>
<dbReference type="PROSITE" id="PS51496">
    <property type="entry name" value="CVC"/>
    <property type="match status" value="1"/>
</dbReference>
<dbReference type="GO" id="GO:0006357">
    <property type="term" value="P:regulation of transcription by RNA polymerase II"/>
    <property type="evidence" value="ECO:0007669"/>
    <property type="project" value="TreeGrafter"/>
</dbReference>
<dbReference type="InterPro" id="IPR052294">
    <property type="entry name" value="VSX_homeobox_regulators"/>
</dbReference>
<proteinExistence type="inferred from homology"/>
<evidence type="ECO:0000256" key="2">
    <source>
        <dbReference type="ARBA" id="ARBA00005733"/>
    </source>
</evidence>
<evidence type="ECO:0000256" key="7">
    <source>
        <dbReference type="ARBA" id="ARBA00023163"/>
    </source>
</evidence>
<keyword evidence="6" id="KW-0805">Transcription regulation</keyword>
<evidence type="ECO:0000256" key="4">
    <source>
        <dbReference type="ARBA" id="ARBA00022473"/>
    </source>
</evidence>
<keyword evidence="17" id="KW-1185">Reference proteome</keyword>
<keyword evidence="11" id="KW-0371">Homeobox</keyword>
<dbReference type="InterPro" id="IPR023339">
    <property type="entry name" value="CVC"/>
</dbReference>
<dbReference type="InterPro" id="IPR001356">
    <property type="entry name" value="HD"/>
</dbReference>
<evidence type="ECO:0000259" key="13">
    <source>
        <dbReference type="PROSITE" id="PS50071"/>
    </source>
</evidence>
<evidence type="ECO:0000259" key="15">
    <source>
        <dbReference type="PROSITE" id="PS51496"/>
    </source>
</evidence>
<feature type="DNA-binding region" description="Homeobox" evidence="11">
    <location>
        <begin position="3"/>
        <end position="20"/>
    </location>
</feature>
<keyword evidence="5" id="KW-0716">Sensory transduction</keyword>
<evidence type="ECO:0000313" key="17">
    <source>
        <dbReference type="Proteomes" id="UP000183832"/>
    </source>
</evidence>
<dbReference type="STRING" id="568069.A0A1J1I294"/>
<evidence type="ECO:0000256" key="5">
    <source>
        <dbReference type="ARBA" id="ARBA00022606"/>
    </source>
</evidence>
<dbReference type="PROSITE" id="PS50803">
    <property type="entry name" value="OAR"/>
    <property type="match status" value="1"/>
</dbReference>
<feature type="compositionally biased region" description="Low complexity" evidence="12">
    <location>
        <begin position="266"/>
        <end position="278"/>
    </location>
</feature>
<dbReference type="PANTHER" id="PTHR46892:SF3">
    <property type="entry name" value="VISUAL SYSTEM HOMEOBOX 2"/>
    <property type="match status" value="1"/>
</dbReference>
<dbReference type="GO" id="GO:0007601">
    <property type="term" value="P:visual perception"/>
    <property type="evidence" value="ECO:0007669"/>
    <property type="project" value="UniProtKB-KW"/>
</dbReference>
<dbReference type="Proteomes" id="UP000183832">
    <property type="component" value="Unassembled WGS sequence"/>
</dbReference>
<protein>
    <recommendedName>
        <fullName evidence="3">Visual system homeobox 2</fullName>
    </recommendedName>
    <alternativeName>
        <fullName evidence="9">Ceh-10 homeodomain-containing homolog</fullName>
    </alternativeName>
    <alternativeName>
        <fullName evidence="10">Homeobox protein CHX10</fullName>
    </alternativeName>
</protein>
<keyword evidence="4" id="KW-0217">Developmental protein</keyword>
<feature type="domain" description="CVC" evidence="15">
    <location>
        <begin position="21"/>
        <end position="72"/>
    </location>
</feature>
<evidence type="ECO:0000256" key="1">
    <source>
        <dbReference type="ARBA" id="ARBA00004123"/>
    </source>
</evidence>
<feature type="domain" description="OAR" evidence="14">
    <location>
        <begin position="228"/>
        <end position="241"/>
    </location>
</feature>
<evidence type="ECO:0000256" key="9">
    <source>
        <dbReference type="ARBA" id="ARBA00030203"/>
    </source>
</evidence>
<dbReference type="GO" id="GO:0005634">
    <property type="term" value="C:nucleus"/>
    <property type="evidence" value="ECO:0007669"/>
    <property type="project" value="UniProtKB-SubCell"/>
</dbReference>
<feature type="region of interest" description="Disordered" evidence="12">
    <location>
        <begin position="263"/>
        <end position="306"/>
    </location>
</feature>
<comment type="subcellular location">
    <subcellularLocation>
        <location evidence="1 11">Nucleus</location>
    </subcellularLocation>
</comment>
<feature type="region of interest" description="Disordered" evidence="12">
    <location>
        <begin position="75"/>
        <end position="223"/>
    </location>
</feature>
<dbReference type="PANTHER" id="PTHR46892">
    <property type="entry name" value="VISUAL SYSTEM HOMEOBOX 2"/>
    <property type="match status" value="1"/>
</dbReference>
<evidence type="ECO:0000259" key="14">
    <source>
        <dbReference type="PROSITE" id="PS50803"/>
    </source>
</evidence>
<dbReference type="AlphaFoldDB" id="A0A1J1I294"/>
<dbReference type="OrthoDB" id="6159439at2759"/>
<keyword evidence="8" id="KW-0844">Vision</keyword>
<dbReference type="PROSITE" id="PS50071">
    <property type="entry name" value="HOMEOBOX_2"/>
    <property type="match status" value="1"/>
</dbReference>
<evidence type="ECO:0000256" key="11">
    <source>
        <dbReference type="PROSITE-ProRule" id="PRU00108"/>
    </source>
</evidence>
<evidence type="ECO:0000256" key="10">
    <source>
        <dbReference type="ARBA" id="ARBA00031274"/>
    </source>
</evidence>
<feature type="compositionally biased region" description="Low complexity" evidence="12">
    <location>
        <begin position="123"/>
        <end position="142"/>
    </location>
</feature>
<keyword evidence="11" id="KW-0238">DNA-binding</keyword>
<evidence type="ECO:0000256" key="6">
    <source>
        <dbReference type="ARBA" id="ARBA00023015"/>
    </source>
</evidence>
<dbReference type="Pfam" id="PF03826">
    <property type="entry name" value="OAR"/>
    <property type="match status" value="1"/>
</dbReference>
<accession>A0A1J1I294</accession>
<comment type="similarity">
    <text evidence="2">Belongs to the paired homeobox family.</text>
</comment>
<name>A0A1J1I294_9DIPT</name>
<keyword evidence="7" id="KW-0804">Transcription</keyword>
<keyword evidence="11" id="KW-0539">Nucleus</keyword>
<dbReference type="GO" id="GO:1990837">
    <property type="term" value="F:sequence-specific double-stranded DNA binding"/>
    <property type="evidence" value="ECO:0007669"/>
    <property type="project" value="TreeGrafter"/>
</dbReference>
<dbReference type="InterPro" id="IPR003654">
    <property type="entry name" value="OAR_dom"/>
</dbReference>
<reference evidence="16 17" key="1">
    <citation type="submission" date="2015-04" db="EMBL/GenBank/DDBJ databases">
        <authorList>
            <person name="Syromyatnikov M.Y."/>
            <person name="Popov V.N."/>
        </authorList>
    </citation>
    <scope>NUCLEOTIDE SEQUENCE [LARGE SCALE GENOMIC DNA]</scope>
</reference>
<feature type="compositionally biased region" description="Polar residues" evidence="12">
    <location>
        <begin position="166"/>
        <end position="179"/>
    </location>
</feature>
<dbReference type="EMBL" id="CVRI01000036">
    <property type="protein sequence ID" value="CRK92966.1"/>
    <property type="molecule type" value="Genomic_DNA"/>
</dbReference>
<evidence type="ECO:0000313" key="16">
    <source>
        <dbReference type="EMBL" id="CRK92966.1"/>
    </source>
</evidence>
<evidence type="ECO:0000256" key="3">
    <source>
        <dbReference type="ARBA" id="ARBA00014891"/>
    </source>
</evidence>
<evidence type="ECO:0000256" key="8">
    <source>
        <dbReference type="ARBA" id="ARBA00023305"/>
    </source>
</evidence>
<feature type="compositionally biased region" description="Basic and acidic residues" evidence="12">
    <location>
        <begin position="154"/>
        <end position="163"/>
    </location>
</feature>
<feature type="compositionally biased region" description="Low complexity" evidence="12">
    <location>
        <begin position="97"/>
        <end position="116"/>
    </location>
</feature>
<evidence type="ECO:0000256" key="12">
    <source>
        <dbReference type="SAM" id="MobiDB-lite"/>
    </source>
</evidence>
<gene>
    <name evidence="16" type="ORF">CLUMA_CG006542</name>
</gene>
<feature type="compositionally biased region" description="Low complexity" evidence="12">
    <location>
        <begin position="185"/>
        <end position="197"/>
    </location>
</feature>
<sequence>MARWSYVWFQNRRAKWRKTEKCWGRSTIMAEYGLYGAMVRHSLPLPETILKSAKENECVAPWLLGMHKKSIEAAETLKSSDENSDKEDEERTEISDSSSTNNNCRSPTTPTSSTTPIANKTKPASNGSPCSSSISPVTMSPPMSHPPTTPNQRSTEDAAKSKDFNLMSSPSSRAPSNYHLSPHEQQQQNAVQHQASLAHHHAHPAAHHYPLNPMNPSPDTDPEVFRNNSIACLRAKAQEHQARLMNSGLLALQVRSLAGLQHHQLPSPMSSSPKSCDSVMIHQHSPTPSPIRSPENNNNNHTSRNFNANMAASSDISEDIDIEDVKPIHKSTISPNVVTF</sequence>
<feature type="domain" description="Homeobox" evidence="13">
    <location>
        <begin position="1"/>
        <end position="19"/>
    </location>
</feature>